<name>A0A174G820_9CLOT</name>
<dbReference type="OrthoDB" id="1907746at2"/>
<sequence>MKRISILALIIITMLTIGCSNKNKESIDNNGMYTEEVEKDEEIIEENYTVFNCLDNVYEKNQDITLYEKGEEVFNNLTNNIYETGKYMEVDYANDFIEKYLSGDQSVYNYLITLDDKYDVGYKEANNDEKDRLKESLQFLREQMYLNNEDPIYFRLSKVSYDGQVDGIKDSVILNMTGYISGDNINFLSLSKFTITIVQDKDKLLVNII</sequence>
<accession>A0A174G820</accession>
<gene>
    <name evidence="1" type="ORF">ERS852471_01796</name>
</gene>
<evidence type="ECO:0000313" key="1">
    <source>
        <dbReference type="EMBL" id="CUO57009.1"/>
    </source>
</evidence>
<protein>
    <recommendedName>
        <fullName evidence="3">Lipoprotein</fullName>
    </recommendedName>
</protein>
<dbReference type="Proteomes" id="UP000095594">
    <property type="component" value="Unassembled WGS sequence"/>
</dbReference>
<organism evidence="1 2">
    <name type="scientific">Clostridium disporicum</name>
    <dbReference type="NCBI Taxonomy" id="84024"/>
    <lineage>
        <taxon>Bacteria</taxon>
        <taxon>Bacillati</taxon>
        <taxon>Bacillota</taxon>
        <taxon>Clostridia</taxon>
        <taxon>Eubacteriales</taxon>
        <taxon>Clostridiaceae</taxon>
        <taxon>Clostridium</taxon>
    </lineage>
</organism>
<dbReference type="AlphaFoldDB" id="A0A174G820"/>
<dbReference type="EMBL" id="CYZX01000011">
    <property type="protein sequence ID" value="CUO57009.1"/>
    <property type="molecule type" value="Genomic_DNA"/>
</dbReference>
<reference evidence="1 2" key="1">
    <citation type="submission" date="2015-09" db="EMBL/GenBank/DDBJ databases">
        <authorList>
            <consortium name="Pathogen Informatics"/>
        </authorList>
    </citation>
    <scope>NUCLEOTIDE SEQUENCE [LARGE SCALE GENOMIC DNA]</scope>
    <source>
        <strain evidence="1 2">2789STDY5834856</strain>
    </source>
</reference>
<dbReference type="PROSITE" id="PS51257">
    <property type="entry name" value="PROKAR_LIPOPROTEIN"/>
    <property type="match status" value="1"/>
</dbReference>
<evidence type="ECO:0000313" key="2">
    <source>
        <dbReference type="Proteomes" id="UP000095594"/>
    </source>
</evidence>
<dbReference type="RefSeq" id="WP_055265790.1">
    <property type="nucleotide sequence ID" value="NZ_CABIXQ010000011.1"/>
</dbReference>
<evidence type="ECO:0008006" key="3">
    <source>
        <dbReference type="Google" id="ProtNLM"/>
    </source>
</evidence>
<proteinExistence type="predicted"/>